<accession>A0A1M5V486</accession>
<feature type="domain" description="SH3b" evidence="2">
    <location>
        <begin position="21"/>
        <end position="84"/>
    </location>
</feature>
<dbReference type="PROSITE" id="PS51781">
    <property type="entry name" value="SH3B"/>
    <property type="match status" value="1"/>
</dbReference>
<organism evidence="3 4">
    <name type="scientific">Bradyrhizobium erythrophlei</name>
    <dbReference type="NCBI Taxonomy" id="1437360"/>
    <lineage>
        <taxon>Bacteria</taxon>
        <taxon>Pseudomonadati</taxon>
        <taxon>Pseudomonadota</taxon>
        <taxon>Alphaproteobacteria</taxon>
        <taxon>Hyphomicrobiales</taxon>
        <taxon>Nitrobacteraceae</taxon>
        <taxon>Bradyrhizobium</taxon>
    </lineage>
</organism>
<gene>
    <name evidence="3" type="ORF">SAMN05443248_5752</name>
</gene>
<evidence type="ECO:0000313" key="3">
    <source>
        <dbReference type="EMBL" id="SHH69948.1"/>
    </source>
</evidence>
<feature type="chain" id="PRO_5012454827" evidence="1">
    <location>
        <begin position="24"/>
        <end position="145"/>
    </location>
</feature>
<dbReference type="InterPro" id="IPR003646">
    <property type="entry name" value="SH3-like_bac-type"/>
</dbReference>
<reference evidence="3 4" key="1">
    <citation type="submission" date="2016-11" db="EMBL/GenBank/DDBJ databases">
        <authorList>
            <person name="Jaros S."/>
            <person name="Januszkiewicz K."/>
            <person name="Wedrychowicz H."/>
        </authorList>
    </citation>
    <scope>NUCLEOTIDE SEQUENCE [LARGE SCALE GENOMIC DNA]</scope>
    <source>
        <strain evidence="3 4">GAS138</strain>
    </source>
</reference>
<feature type="signal peptide" evidence="1">
    <location>
        <begin position="1"/>
        <end position="23"/>
    </location>
</feature>
<dbReference type="Proteomes" id="UP000189796">
    <property type="component" value="Chromosome I"/>
</dbReference>
<proteinExistence type="predicted"/>
<dbReference type="Pfam" id="PF08239">
    <property type="entry name" value="SH3_3"/>
    <property type="match status" value="1"/>
</dbReference>
<dbReference type="Gene3D" id="2.30.30.40">
    <property type="entry name" value="SH3 Domains"/>
    <property type="match status" value="1"/>
</dbReference>
<dbReference type="SMART" id="SM00287">
    <property type="entry name" value="SH3b"/>
    <property type="match status" value="1"/>
</dbReference>
<dbReference type="AlphaFoldDB" id="A0A1M5V486"/>
<name>A0A1M5V486_9BRAD</name>
<keyword evidence="1" id="KW-0732">Signal</keyword>
<sequence>MSFGRVAASAVIFTFLSAVCASAKPITITADTNLRKSPGTDSPVLTLIPKGTTVEVGKCTNGWCQTSLNGQDGYAIAQNLGMATARRAPRGPMVADEEVDEYGPPPGYGPGPAYVVGPPVYYGYGPYYGGYYGGWGYRGGWGRRW</sequence>
<dbReference type="EMBL" id="LT670817">
    <property type="protein sequence ID" value="SHH69948.1"/>
    <property type="molecule type" value="Genomic_DNA"/>
</dbReference>
<evidence type="ECO:0000313" key="4">
    <source>
        <dbReference type="Proteomes" id="UP000189796"/>
    </source>
</evidence>
<evidence type="ECO:0000259" key="2">
    <source>
        <dbReference type="PROSITE" id="PS51781"/>
    </source>
</evidence>
<protein>
    <submittedName>
        <fullName evidence="3">Uncharacterized conserved protein YraI</fullName>
    </submittedName>
</protein>
<dbReference type="OrthoDB" id="8074373at2"/>
<dbReference type="RefSeq" id="WP_079604293.1">
    <property type="nucleotide sequence ID" value="NZ_LT670817.1"/>
</dbReference>
<evidence type="ECO:0000256" key="1">
    <source>
        <dbReference type="SAM" id="SignalP"/>
    </source>
</evidence>